<dbReference type="CDD" id="cd03801">
    <property type="entry name" value="GT4_PimA-like"/>
    <property type="match status" value="1"/>
</dbReference>
<dbReference type="Pfam" id="PF00534">
    <property type="entry name" value="Glycos_transf_1"/>
    <property type="match status" value="1"/>
</dbReference>
<keyword evidence="6" id="KW-1185">Reference proteome</keyword>
<dbReference type="SUPFAM" id="SSF53756">
    <property type="entry name" value="UDP-Glycosyltransferase/glycogen phosphorylase"/>
    <property type="match status" value="1"/>
</dbReference>
<proteinExistence type="predicted"/>
<feature type="domain" description="Glycosyl transferase family 1" evidence="3">
    <location>
        <begin position="188"/>
        <end position="349"/>
    </location>
</feature>
<evidence type="ECO:0000256" key="1">
    <source>
        <dbReference type="ARBA" id="ARBA00022676"/>
    </source>
</evidence>
<accession>A0A4Y9VQ36</accession>
<dbReference type="GO" id="GO:0016757">
    <property type="term" value="F:glycosyltransferase activity"/>
    <property type="evidence" value="ECO:0007669"/>
    <property type="project" value="UniProtKB-KW"/>
</dbReference>
<organism evidence="5 6">
    <name type="scientific">Methylotenera oryzisoli</name>
    <dbReference type="NCBI Taxonomy" id="2080758"/>
    <lineage>
        <taxon>Bacteria</taxon>
        <taxon>Pseudomonadati</taxon>
        <taxon>Pseudomonadota</taxon>
        <taxon>Betaproteobacteria</taxon>
        <taxon>Nitrosomonadales</taxon>
        <taxon>Methylophilaceae</taxon>
        <taxon>Methylotenera</taxon>
    </lineage>
</organism>
<dbReference type="InterPro" id="IPR028098">
    <property type="entry name" value="Glyco_trans_4-like_N"/>
</dbReference>
<dbReference type="OrthoDB" id="433681at2"/>
<comment type="caution">
    <text evidence="5">The sequence shown here is derived from an EMBL/GenBank/DDBJ whole genome shotgun (WGS) entry which is preliminary data.</text>
</comment>
<keyword evidence="1" id="KW-0328">Glycosyltransferase</keyword>
<name>A0A4Y9VQ36_9PROT</name>
<sequence length="381" mass="42746">MKFAFLIFKVFPYGGVQRDMLRIAHDCVEAGHEVTIYTGEWRGDMPDARIHVEILPSRGWLNHQRHQSLINAMQHKLQQQPVDLVVGFNRMAGLDVYYAADPCYIQRAYEERSWFYRLTGRYRFFAAAEKAVMGLQSTCQILLLTEREKLSFQQWYATPDERFHLLPPSIPSDKFANKNREQCRSYTRQQFGLPSDANIVLTVGSAFMRKGVDRVIDAMAALPKGLQDKTWLVAIGEYESNSNIAAYCEKRAIAHRCLHVGGRADVADLMVGADVFAHPARSELAGLVLIEAMTAGLPVLVTDVCGYAPHIAEAEAGLVLPAPYSQTEMNHALAQMLQSSQQAQWRDNGMHYTNNIKNTSSDSAEADYIIALAQTRGGSRD</sequence>
<dbReference type="PANTHER" id="PTHR12526:SF510">
    <property type="entry name" value="D-INOSITOL 3-PHOSPHATE GLYCOSYLTRANSFERASE"/>
    <property type="match status" value="1"/>
</dbReference>
<protein>
    <submittedName>
        <fullName evidence="5">Group 1 glycosyl transferase</fullName>
    </submittedName>
</protein>
<dbReference type="EMBL" id="PQVH01000012">
    <property type="protein sequence ID" value="TFW70619.1"/>
    <property type="molecule type" value="Genomic_DNA"/>
</dbReference>
<dbReference type="Gene3D" id="3.40.50.2000">
    <property type="entry name" value="Glycogen Phosphorylase B"/>
    <property type="match status" value="2"/>
</dbReference>
<evidence type="ECO:0000313" key="6">
    <source>
        <dbReference type="Proteomes" id="UP000297706"/>
    </source>
</evidence>
<dbReference type="Pfam" id="PF13439">
    <property type="entry name" value="Glyco_transf_4"/>
    <property type="match status" value="1"/>
</dbReference>
<evidence type="ECO:0000259" key="4">
    <source>
        <dbReference type="Pfam" id="PF13439"/>
    </source>
</evidence>
<dbReference type="PANTHER" id="PTHR12526">
    <property type="entry name" value="GLYCOSYLTRANSFERASE"/>
    <property type="match status" value="1"/>
</dbReference>
<evidence type="ECO:0000256" key="2">
    <source>
        <dbReference type="ARBA" id="ARBA00022679"/>
    </source>
</evidence>
<evidence type="ECO:0000313" key="5">
    <source>
        <dbReference type="EMBL" id="TFW70619.1"/>
    </source>
</evidence>
<dbReference type="RefSeq" id="WP_135278423.1">
    <property type="nucleotide sequence ID" value="NZ_PQVH01000012.1"/>
</dbReference>
<feature type="domain" description="Glycosyltransferase subfamily 4-like N-terminal" evidence="4">
    <location>
        <begin position="13"/>
        <end position="171"/>
    </location>
</feature>
<gene>
    <name evidence="5" type="ORF">C3Y98_09890</name>
</gene>
<dbReference type="InterPro" id="IPR001296">
    <property type="entry name" value="Glyco_trans_1"/>
</dbReference>
<dbReference type="Proteomes" id="UP000297706">
    <property type="component" value="Unassembled WGS sequence"/>
</dbReference>
<reference evidence="5 6" key="1">
    <citation type="submission" date="2018-02" db="EMBL/GenBank/DDBJ databases">
        <title>A novel lanthanide dependent methylotroph, Methylotenera sp. La3113.</title>
        <authorList>
            <person name="Lv H."/>
            <person name="Tani A."/>
        </authorList>
    </citation>
    <scope>NUCLEOTIDE SEQUENCE [LARGE SCALE GENOMIC DNA]</scope>
    <source>
        <strain evidence="5 6">La3113</strain>
    </source>
</reference>
<keyword evidence="2 5" id="KW-0808">Transferase</keyword>
<evidence type="ECO:0000259" key="3">
    <source>
        <dbReference type="Pfam" id="PF00534"/>
    </source>
</evidence>
<dbReference type="AlphaFoldDB" id="A0A4Y9VQ36"/>